<protein>
    <submittedName>
        <fullName evidence="1">Uncharacterized protein</fullName>
    </submittedName>
</protein>
<comment type="caution">
    <text evidence="1">The sequence shown here is derived from an EMBL/GenBank/DDBJ whole genome shotgun (WGS) entry which is preliminary data.</text>
</comment>
<keyword evidence="2" id="KW-1185">Reference proteome</keyword>
<dbReference type="Proteomes" id="UP000052012">
    <property type="component" value="Unassembled WGS sequence"/>
</dbReference>
<accession>A0A0R2AUF8</accession>
<dbReference type="PATRIC" id="fig|1423781.4.peg.751"/>
<dbReference type="AlphaFoldDB" id="A0A0R2AUF8"/>
<dbReference type="EMBL" id="AYYQ01000036">
    <property type="protein sequence ID" value="KRM67577.1"/>
    <property type="molecule type" value="Genomic_DNA"/>
</dbReference>
<sequence>MEDVVKYIILHADSGFYFSEKEDLSKSIINIFSNGLTSNKNDDLIFKDIMNLINSEPKVFFCIIPIHGVILGKNYNFGFVNFYPAEMKNKIIKANYNKNITKFLTSKSSKVGDFDGENFVTISVKSLSSQRASEIAVSEVYKALNVIKFLFNYNLDDLYQLGVGKKSSSIFDKEFIVGSNELNKALKSHPFKFLPFSVNFNKLNDNGNEYLNKMFSIQSKIYNNEKTLPLERSLLNVVNLVASGLYTDDYNTSMVKFMSAIEALVEQKTFNQSITEQVCERTALLIGKTFDKRKEIYTKMTKLYNKRSIISHGGTIRVTKWDVDYLFKISQCLFFYFLDKFDFFNDSNKKEKHTLKDYIIKLKLK</sequence>
<evidence type="ECO:0000313" key="2">
    <source>
        <dbReference type="Proteomes" id="UP000052012"/>
    </source>
</evidence>
<dbReference type="STRING" id="1423781.FD06_GL000728"/>
<evidence type="ECO:0000313" key="1">
    <source>
        <dbReference type="EMBL" id="KRM67577.1"/>
    </source>
</evidence>
<reference evidence="1 2" key="1">
    <citation type="journal article" date="2015" name="Genome Announc.">
        <title>Expanding the biotechnology potential of lactobacilli through comparative genomics of 213 strains and associated genera.</title>
        <authorList>
            <person name="Sun Z."/>
            <person name="Harris H.M."/>
            <person name="McCann A."/>
            <person name="Guo C."/>
            <person name="Argimon S."/>
            <person name="Zhang W."/>
            <person name="Yang X."/>
            <person name="Jeffery I.B."/>
            <person name="Cooney J.C."/>
            <person name="Kagawa T.F."/>
            <person name="Liu W."/>
            <person name="Song Y."/>
            <person name="Salvetti E."/>
            <person name="Wrobel A."/>
            <person name="Rasinkangas P."/>
            <person name="Parkhill J."/>
            <person name="Rea M.C."/>
            <person name="O'Sullivan O."/>
            <person name="Ritari J."/>
            <person name="Douillard F.P."/>
            <person name="Paul Ross R."/>
            <person name="Yang R."/>
            <person name="Briner A.E."/>
            <person name="Felis G.E."/>
            <person name="de Vos W.M."/>
            <person name="Barrangou R."/>
            <person name="Klaenhammer T.R."/>
            <person name="Caufield P.W."/>
            <person name="Cui Y."/>
            <person name="Zhang H."/>
            <person name="O'Toole P.W."/>
        </authorList>
    </citation>
    <scope>NUCLEOTIDE SEQUENCE [LARGE SCALE GENOMIC DNA]</scope>
    <source>
        <strain evidence="1 2">DSM 23829</strain>
    </source>
</reference>
<proteinExistence type="predicted"/>
<name>A0A0R2AUF8_9LACO</name>
<organism evidence="1 2">
    <name type="scientific">Apilactobacillus ozensis DSM 23829 = JCM 17196</name>
    <dbReference type="NCBI Taxonomy" id="1423781"/>
    <lineage>
        <taxon>Bacteria</taxon>
        <taxon>Bacillati</taxon>
        <taxon>Bacillota</taxon>
        <taxon>Bacilli</taxon>
        <taxon>Lactobacillales</taxon>
        <taxon>Lactobacillaceae</taxon>
        <taxon>Apilactobacillus</taxon>
    </lineage>
</organism>
<gene>
    <name evidence="1" type="ORF">FD06_GL000728</name>
</gene>